<dbReference type="GO" id="GO:0043248">
    <property type="term" value="P:proteasome assembly"/>
    <property type="evidence" value="ECO:0007669"/>
    <property type="project" value="InterPro"/>
</dbReference>
<reference evidence="4" key="1">
    <citation type="submission" date="2025-08" db="UniProtKB">
        <authorList>
            <consortium name="RefSeq"/>
        </authorList>
    </citation>
    <scope>IDENTIFICATION</scope>
</reference>
<evidence type="ECO:0000313" key="3">
    <source>
        <dbReference type="Proteomes" id="UP000694867"/>
    </source>
</evidence>
<dbReference type="Gene3D" id="1.25.10.10">
    <property type="entry name" value="Leucine-rich Repeat Variant"/>
    <property type="match status" value="1"/>
</dbReference>
<dbReference type="PANTHER" id="PTHR13554:SF10">
    <property type="entry name" value="26S PROTEASOME NON-ATPASE REGULATORY SUBUNIT 5"/>
    <property type="match status" value="1"/>
</dbReference>
<sequence length="507" mass="56304">MLHPDPNQVLDELCDPNIVITESTLKYYLGRVAGLTALHRTEIAALLPSKDLSPFLAALRRLATIQDVVAICETFKILFGAMSPHLVYSKYWRTLAEALGDGFAQQSLSVTLEQLQRISKDSKACAELANNEELLGLIIDRIDSAVDSSLAMDILVRVACENPSAHKTLFTGELAKRFSAVQGKDSICRLRVFEVYCRIAIHSEETANRSAPQISQVITSFKEEHRDVLVQLNYIELLTVLVSNKNTVKFVVDSGVIAHLEALLLDTNSRTSAHTMPGVCEFFGRFGENNPKLMCDEYVDILKIMLDLTNDPDLQSLAVSNLGLIGRTHEGKRCLNRTLRSEMMVLMKSIGSTLVKPEQTHKKEAALSALAHLMEVEDVEQEDLMSVTHSWFSMASEKPLHALWNCAKSPCPEVELLALSALRNIALLSWGRDALLEECAGFFEWILHRDPSANKEQMDAKFGVIAALVEDANRINNLEKRAALRAHFNEGPYTSASTVRVSSDQQA</sequence>
<dbReference type="Pfam" id="PF10508">
    <property type="entry name" value="Proteasom_PSMB"/>
    <property type="match status" value="1"/>
</dbReference>
<organism evidence="3 4">
    <name type="scientific">Galendromus occidentalis</name>
    <name type="common">western predatory mite</name>
    <dbReference type="NCBI Taxonomy" id="34638"/>
    <lineage>
        <taxon>Eukaryota</taxon>
        <taxon>Metazoa</taxon>
        <taxon>Ecdysozoa</taxon>
        <taxon>Arthropoda</taxon>
        <taxon>Chelicerata</taxon>
        <taxon>Arachnida</taxon>
        <taxon>Acari</taxon>
        <taxon>Parasitiformes</taxon>
        <taxon>Mesostigmata</taxon>
        <taxon>Gamasina</taxon>
        <taxon>Phytoseioidea</taxon>
        <taxon>Phytoseiidae</taxon>
        <taxon>Typhlodrominae</taxon>
        <taxon>Galendromus</taxon>
    </lineage>
</organism>
<protein>
    <recommendedName>
        <fullName evidence="2">26S proteasome non-ATPase regulatory subunit 5</fullName>
    </recommendedName>
</protein>
<evidence type="ECO:0000313" key="4">
    <source>
        <dbReference type="RefSeq" id="XP_003737032.2"/>
    </source>
</evidence>
<dbReference type="InterPro" id="IPR016024">
    <property type="entry name" value="ARM-type_fold"/>
</dbReference>
<dbReference type="GO" id="GO:0005829">
    <property type="term" value="C:cytosol"/>
    <property type="evidence" value="ECO:0007669"/>
    <property type="project" value="TreeGrafter"/>
</dbReference>
<dbReference type="SUPFAM" id="SSF48371">
    <property type="entry name" value="ARM repeat"/>
    <property type="match status" value="1"/>
</dbReference>
<gene>
    <name evidence="4" type="primary">LOC100907254</name>
</gene>
<dbReference type="InterPro" id="IPR019538">
    <property type="entry name" value="PSMD5"/>
</dbReference>
<proteinExistence type="inferred from homology"/>
<dbReference type="InterPro" id="IPR011989">
    <property type="entry name" value="ARM-like"/>
</dbReference>
<dbReference type="GeneID" id="100907254"/>
<dbReference type="KEGG" id="goe:100907254"/>
<comment type="similarity">
    <text evidence="1">Belongs to the proteasome subunit S5B/HSM3 family.</text>
</comment>
<evidence type="ECO:0000256" key="2">
    <source>
        <dbReference type="ARBA" id="ARBA00014933"/>
    </source>
</evidence>
<keyword evidence="3" id="KW-1185">Reference proteome</keyword>
<dbReference type="PANTHER" id="PTHR13554">
    <property type="entry name" value="26S PROTEASOME NON-ATPASE REGULATORY SUBUNIT 5-RELATED"/>
    <property type="match status" value="1"/>
</dbReference>
<name>A0AAJ6QM12_9ACAR</name>
<dbReference type="Proteomes" id="UP000694867">
    <property type="component" value="Unplaced"/>
</dbReference>
<dbReference type="AlphaFoldDB" id="A0AAJ6QM12"/>
<evidence type="ECO:0000256" key="1">
    <source>
        <dbReference type="ARBA" id="ARBA00006823"/>
    </source>
</evidence>
<accession>A0AAJ6QM12</accession>
<dbReference type="RefSeq" id="XP_003737032.2">
    <property type="nucleotide sequence ID" value="XM_003736984.3"/>
</dbReference>